<evidence type="ECO:0000256" key="3">
    <source>
        <dbReference type="ARBA" id="ARBA00022729"/>
    </source>
</evidence>
<evidence type="ECO:0000313" key="7">
    <source>
        <dbReference type="EMBL" id="KAA2233668.1"/>
    </source>
</evidence>
<dbReference type="OrthoDB" id="8586454at2"/>
<dbReference type="AlphaFoldDB" id="A0A5B2V4B1"/>
<dbReference type="EMBL" id="VUOL01000001">
    <property type="protein sequence ID" value="KAA2233668.1"/>
    <property type="molecule type" value="Genomic_DNA"/>
</dbReference>
<keyword evidence="3 5" id="KW-0732">Signal</keyword>
<dbReference type="PANTHER" id="PTHR33420">
    <property type="entry name" value="FIMBRIAL SUBUNIT ELFA-RELATED"/>
    <property type="match status" value="1"/>
</dbReference>
<evidence type="ECO:0000259" key="6">
    <source>
        <dbReference type="Pfam" id="PF00419"/>
    </source>
</evidence>
<dbReference type="Proteomes" id="UP000325296">
    <property type="component" value="Unassembled WGS sequence"/>
</dbReference>
<organism evidence="7 10">
    <name type="scientific">Pseudomonas brenneri</name>
    <dbReference type="NCBI Taxonomy" id="129817"/>
    <lineage>
        <taxon>Bacteria</taxon>
        <taxon>Pseudomonadati</taxon>
        <taxon>Pseudomonadota</taxon>
        <taxon>Gammaproteobacteria</taxon>
        <taxon>Pseudomonadales</taxon>
        <taxon>Pseudomonadaceae</taxon>
        <taxon>Pseudomonas</taxon>
    </lineage>
</organism>
<evidence type="ECO:0000313" key="8">
    <source>
        <dbReference type="EMBL" id="SDU93470.1"/>
    </source>
</evidence>
<dbReference type="EMBL" id="LT629800">
    <property type="protein sequence ID" value="SDU93470.1"/>
    <property type="molecule type" value="Genomic_DNA"/>
</dbReference>
<evidence type="ECO:0000256" key="2">
    <source>
        <dbReference type="ARBA" id="ARBA00006671"/>
    </source>
</evidence>
<evidence type="ECO:0000313" key="10">
    <source>
        <dbReference type="Proteomes" id="UP000325296"/>
    </source>
</evidence>
<dbReference type="PANTHER" id="PTHR33420:SF12">
    <property type="entry name" value="FIMBRIN-LIKE PROTEIN FIMI-RELATED"/>
    <property type="match status" value="1"/>
</dbReference>
<sequence length="186" mass="18653">MRINPTAHALLAASLLMSGVSAMAAPTQVNGGTVHFKGEIVNAACAVSADSSNQTVLLGQYRSAKFKAAGDKTGLVPFTIKLQDCDTTVSTKASVAFSGVADAVDPTVLAISNIGGGASGAASGVGIEIADSQGVVIVPNSGAFSTAKTLKDGDNILPLTARYKSTAKDVTPGAADADATFTMQYE</sequence>
<dbReference type="InterPro" id="IPR000259">
    <property type="entry name" value="Adhesion_dom_fimbrial"/>
</dbReference>
<evidence type="ECO:0000256" key="1">
    <source>
        <dbReference type="ARBA" id="ARBA00004561"/>
    </source>
</evidence>
<feature type="domain" description="Fimbrial-type adhesion" evidence="6">
    <location>
        <begin position="34"/>
        <end position="185"/>
    </location>
</feature>
<dbReference type="InterPro" id="IPR050263">
    <property type="entry name" value="Bact_Fimbrial_Adh_Pro"/>
</dbReference>
<accession>A0A5B2V4B1</accession>
<comment type="subcellular location">
    <subcellularLocation>
        <location evidence="1">Fimbrium</location>
    </subcellularLocation>
</comment>
<comment type="similarity">
    <text evidence="2">Belongs to the fimbrial protein family.</text>
</comment>
<keyword evidence="9" id="KW-1185">Reference proteome</keyword>
<keyword evidence="4" id="KW-0281">Fimbrium</keyword>
<feature type="signal peptide" evidence="5">
    <location>
        <begin position="1"/>
        <end position="24"/>
    </location>
</feature>
<dbReference type="SUPFAM" id="SSF49401">
    <property type="entry name" value="Bacterial adhesins"/>
    <property type="match status" value="1"/>
</dbReference>
<reference evidence="7 10" key="2">
    <citation type="submission" date="2019-09" db="EMBL/GenBank/DDBJ databases">
        <title>Draft genome sequence of Pseudomonas brenneri CCUG 51514(T).</title>
        <authorList>
            <person name="Tunovic T."/>
            <person name="Pineiro-Iglesias B."/>
            <person name="Unosson C."/>
            <person name="Inganas E."/>
            <person name="Ohlen M."/>
            <person name="Cardew S."/>
            <person name="Jensie-Markopoulos S."/>
            <person name="Salva-Serra F."/>
            <person name="Jaen-Luchoro D."/>
            <person name="Svensson-Stadler L."/>
            <person name="Chun J."/>
            <person name="Moore E."/>
        </authorList>
    </citation>
    <scope>NUCLEOTIDE SEQUENCE [LARGE SCALE GENOMIC DNA]</scope>
    <source>
        <strain evidence="7 10">CCUG 51514</strain>
    </source>
</reference>
<dbReference type="GO" id="GO:0043709">
    <property type="term" value="P:cell adhesion involved in single-species biofilm formation"/>
    <property type="evidence" value="ECO:0007669"/>
    <property type="project" value="TreeGrafter"/>
</dbReference>
<dbReference type="Gene3D" id="2.60.40.1090">
    <property type="entry name" value="Fimbrial-type adhesion domain"/>
    <property type="match status" value="1"/>
</dbReference>
<dbReference type="NCBIfam" id="NF011741">
    <property type="entry name" value="PRK15194.1"/>
    <property type="match status" value="1"/>
</dbReference>
<protein>
    <submittedName>
        <fullName evidence="7">Fimbrial protein</fullName>
    </submittedName>
    <submittedName>
        <fullName evidence="8">Major type 1 subunit fimbrin (Pilin)</fullName>
    </submittedName>
</protein>
<dbReference type="GO" id="GO:0009289">
    <property type="term" value="C:pilus"/>
    <property type="evidence" value="ECO:0007669"/>
    <property type="project" value="UniProtKB-SubCell"/>
</dbReference>
<dbReference type="InterPro" id="IPR008966">
    <property type="entry name" value="Adhesion_dom_sf"/>
</dbReference>
<dbReference type="InterPro" id="IPR036937">
    <property type="entry name" value="Adhesion_dom_fimbrial_sf"/>
</dbReference>
<dbReference type="Pfam" id="PF00419">
    <property type="entry name" value="Fimbrial"/>
    <property type="match status" value="1"/>
</dbReference>
<dbReference type="Proteomes" id="UP000199620">
    <property type="component" value="Chromosome I"/>
</dbReference>
<proteinExistence type="inferred from homology"/>
<evidence type="ECO:0000256" key="4">
    <source>
        <dbReference type="ARBA" id="ARBA00023263"/>
    </source>
</evidence>
<evidence type="ECO:0000313" key="9">
    <source>
        <dbReference type="Proteomes" id="UP000199620"/>
    </source>
</evidence>
<evidence type="ECO:0000256" key="5">
    <source>
        <dbReference type="SAM" id="SignalP"/>
    </source>
</evidence>
<gene>
    <name evidence="7" type="ORF">F1720_01170</name>
    <name evidence="8" type="ORF">SAMN04490181_1787</name>
</gene>
<dbReference type="RefSeq" id="WP_090291147.1">
    <property type="nucleotide sequence ID" value="NZ_BMNU01000001.1"/>
</dbReference>
<name>A0A5B2V4B1_9PSED</name>
<reference evidence="8 9" key="1">
    <citation type="submission" date="2016-10" db="EMBL/GenBank/DDBJ databases">
        <authorList>
            <person name="Varghese N."/>
            <person name="Submissions S."/>
        </authorList>
    </citation>
    <scope>NUCLEOTIDE SEQUENCE [LARGE SCALE GENOMIC DNA]</scope>
    <source>
        <strain evidence="8 9">BS2771</strain>
    </source>
</reference>
<feature type="chain" id="PRO_5022853999" evidence="5">
    <location>
        <begin position="25"/>
        <end position="186"/>
    </location>
</feature>